<dbReference type="RefSeq" id="WP_093370440.1">
    <property type="nucleotide sequence ID" value="NZ_JACRTB010000013.1"/>
</dbReference>
<dbReference type="Proteomes" id="UP000658131">
    <property type="component" value="Unassembled WGS sequence"/>
</dbReference>
<name>A0ABR7NJZ6_9FIRM</name>
<evidence type="ECO:0000256" key="3">
    <source>
        <dbReference type="ARBA" id="ARBA00022692"/>
    </source>
</evidence>
<keyword evidence="3 6" id="KW-0812">Transmembrane</keyword>
<keyword evidence="4 6" id="KW-1133">Transmembrane helix</keyword>
<evidence type="ECO:0000256" key="1">
    <source>
        <dbReference type="ARBA" id="ARBA00004236"/>
    </source>
</evidence>
<comment type="subcellular location">
    <subcellularLocation>
        <location evidence="1">Cell membrane</location>
    </subcellularLocation>
</comment>
<feature type="transmembrane region" description="Helical" evidence="6">
    <location>
        <begin position="6"/>
        <end position="28"/>
    </location>
</feature>
<dbReference type="InterPro" id="IPR005899">
    <property type="entry name" value="Na_pump_deCOase"/>
</dbReference>
<keyword evidence="2" id="KW-1003">Cell membrane</keyword>
<reference evidence="7 8" key="1">
    <citation type="submission" date="2020-08" db="EMBL/GenBank/DDBJ databases">
        <title>Genome public.</title>
        <authorList>
            <person name="Liu C."/>
            <person name="Sun Q."/>
        </authorList>
    </citation>
    <scope>NUCLEOTIDE SEQUENCE [LARGE SCALE GENOMIC DNA]</scope>
    <source>
        <strain evidence="7 8">BX1</strain>
    </source>
</reference>
<evidence type="ECO:0000313" key="8">
    <source>
        <dbReference type="Proteomes" id="UP000658131"/>
    </source>
</evidence>
<evidence type="ECO:0000313" key="7">
    <source>
        <dbReference type="EMBL" id="MBC8576629.1"/>
    </source>
</evidence>
<keyword evidence="5 6" id="KW-0472">Membrane</keyword>
<organism evidence="7 8">
    <name type="scientific">Yanshouia hominis</name>
    <dbReference type="NCBI Taxonomy" id="2763673"/>
    <lineage>
        <taxon>Bacteria</taxon>
        <taxon>Bacillati</taxon>
        <taxon>Bacillota</taxon>
        <taxon>Clostridia</taxon>
        <taxon>Eubacteriales</taxon>
        <taxon>Oscillospiraceae</taxon>
        <taxon>Yanshouia</taxon>
    </lineage>
</organism>
<dbReference type="Pfam" id="PF04277">
    <property type="entry name" value="OAD_gamma"/>
    <property type="match status" value="1"/>
</dbReference>
<comment type="caution">
    <text evidence="7">The sequence shown here is derived from an EMBL/GenBank/DDBJ whole genome shotgun (WGS) entry which is preliminary data.</text>
</comment>
<keyword evidence="8" id="KW-1185">Reference proteome</keyword>
<dbReference type="EMBL" id="JACRTB010000013">
    <property type="protein sequence ID" value="MBC8576629.1"/>
    <property type="molecule type" value="Genomic_DNA"/>
</dbReference>
<sequence>MAPDSPIVLTILGMGTVFVVLAMIMFMIMIMGKILGSKPVPAVPAAPAAPTFNQEEEETVAVIMAAVTDFVGKDKIASINIRPR</sequence>
<evidence type="ECO:0000256" key="6">
    <source>
        <dbReference type="SAM" id="Phobius"/>
    </source>
</evidence>
<protein>
    <submittedName>
        <fullName evidence="7">OadG family protein</fullName>
    </submittedName>
</protein>
<evidence type="ECO:0000256" key="4">
    <source>
        <dbReference type="ARBA" id="ARBA00022989"/>
    </source>
</evidence>
<accession>A0ABR7NJZ6</accession>
<evidence type="ECO:0000256" key="5">
    <source>
        <dbReference type="ARBA" id="ARBA00023136"/>
    </source>
</evidence>
<proteinExistence type="predicted"/>
<dbReference type="NCBIfam" id="TIGR01195">
    <property type="entry name" value="oadG_fam"/>
    <property type="match status" value="1"/>
</dbReference>
<gene>
    <name evidence="7" type="ORF">H8717_09465</name>
</gene>
<evidence type="ECO:0000256" key="2">
    <source>
        <dbReference type="ARBA" id="ARBA00022475"/>
    </source>
</evidence>